<dbReference type="SUPFAM" id="SSF53623">
    <property type="entry name" value="MurD-like peptide ligases, catalytic domain"/>
    <property type="match status" value="1"/>
</dbReference>
<dbReference type="GO" id="GO:0004326">
    <property type="term" value="F:tetrahydrofolylpolyglutamate synthase activity"/>
    <property type="evidence" value="ECO:0007669"/>
    <property type="project" value="UniProtKB-EC"/>
</dbReference>
<comment type="cofactor">
    <cofactor evidence="1">
        <name>Mg(2+)</name>
        <dbReference type="ChEBI" id="CHEBI:18420"/>
    </cofactor>
</comment>
<dbReference type="Gene3D" id="3.40.1190.10">
    <property type="entry name" value="Mur-like, catalytic domain"/>
    <property type="match status" value="1"/>
</dbReference>
<evidence type="ECO:0000256" key="1">
    <source>
        <dbReference type="ARBA" id="ARBA00001946"/>
    </source>
</evidence>
<evidence type="ECO:0000256" key="3">
    <source>
        <dbReference type="ARBA" id="ARBA00013025"/>
    </source>
</evidence>
<evidence type="ECO:0000256" key="10">
    <source>
        <dbReference type="PIRNR" id="PIRNR001563"/>
    </source>
</evidence>
<evidence type="ECO:0000256" key="8">
    <source>
        <dbReference type="ARBA" id="ARBA00022842"/>
    </source>
</evidence>
<dbReference type="InterPro" id="IPR018109">
    <property type="entry name" value="Folylpolyglutamate_synth_CS"/>
</dbReference>
<dbReference type="Proteomes" id="UP000247465">
    <property type="component" value="Chromosome"/>
</dbReference>
<comment type="similarity">
    <text evidence="2 10">Belongs to the folylpolyglutamate synthase family.</text>
</comment>
<dbReference type="InterPro" id="IPR036565">
    <property type="entry name" value="Mur-like_cat_sf"/>
</dbReference>
<proteinExistence type="inferred from homology"/>
<dbReference type="EMBL" id="CP029803">
    <property type="protein sequence ID" value="AWT58993.1"/>
    <property type="molecule type" value="Genomic_DNA"/>
</dbReference>
<dbReference type="GO" id="GO:0008841">
    <property type="term" value="F:dihydrofolate synthase activity"/>
    <property type="evidence" value="ECO:0007669"/>
    <property type="project" value="TreeGrafter"/>
</dbReference>
<dbReference type="GO" id="GO:0005524">
    <property type="term" value="F:ATP binding"/>
    <property type="evidence" value="ECO:0007669"/>
    <property type="project" value="UniProtKB-KW"/>
</dbReference>
<dbReference type="AlphaFoldDB" id="A0A2Z4AAX5"/>
<evidence type="ECO:0000256" key="7">
    <source>
        <dbReference type="ARBA" id="ARBA00022840"/>
    </source>
</evidence>
<name>A0A2Z4AAX5_9BACT</name>
<keyword evidence="6 10" id="KW-0547">Nucleotide-binding</keyword>
<dbReference type="PANTHER" id="PTHR11136">
    <property type="entry name" value="FOLYLPOLYGLUTAMATE SYNTHASE-RELATED"/>
    <property type="match status" value="1"/>
</dbReference>
<keyword evidence="5" id="KW-0479">Metal-binding</keyword>
<evidence type="ECO:0000256" key="9">
    <source>
        <dbReference type="ARBA" id="ARBA00047493"/>
    </source>
</evidence>
<dbReference type="Gene3D" id="3.90.190.20">
    <property type="entry name" value="Mur ligase, C-terminal domain"/>
    <property type="match status" value="1"/>
</dbReference>
<sequence>MALRTYEEVRRYLYGLKNKGSKYGIDRMVLLSKLIGHPELNYPIIHVAGTNGKGSTCAMLERIYRRNGYKTGLFTSPHLVYQGERVQVNRRILDRESIVEYTNRLKVHVEMLATNDPEDHPSFFELITAIAFMCFSDEEVDIGIIETGLGGRRDASNIVDPEISVITSISLDHCDILGHTLEMIAAEKGGIIKEGKPVVLGHIPDCAEAVLRKIAQERNAEVRSIHERFGFEPKCCPSTNLEGDYQRWNAATATLVVETLNERVPVRMEEVGPALRDVYWPGRWDAYQVGDHLVYLDASHNPEGVEGLADNLERLIRERRRKPVILAGTLGSYRASVLMPVVAQFAKQIFLLESVQPRAASFQVLRDSIPHDYCGAVVESSVREIFPTPGLCTCAEPHDIIVATGSIYLIGEIMEAINNRLPVGEHILQ</sequence>
<keyword evidence="7 10" id="KW-0067">ATP-binding</keyword>
<dbReference type="NCBIfam" id="TIGR01499">
    <property type="entry name" value="folC"/>
    <property type="match status" value="1"/>
</dbReference>
<reference evidence="12 13" key="1">
    <citation type="submission" date="2018-06" db="EMBL/GenBank/DDBJ databases">
        <title>Draft Genome Sequence of a Novel Marine Bacterium Related to the Verrucomicrobia.</title>
        <authorList>
            <person name="Vosseberg J."/>
            <person name="Martijn J."/>
            <person name="Ettema T.J.G."/>
        </authorList>
    </citation>
    <scope>NUCLEOTIDE SEQUENCE [LARGE SCALE GENOMIC DNA]</scope>
    <source>
        <strain evidence="12">TARA_B100001123</strain>
    </source>
</reference>
<dbReference type="InterPro" id="IPR013221">
    <property type="entry name" value="Mur_ligase_cen"/>
</dbReference>
<dbReference type="PANTHER" id="PTHR11136:SF0">
    <property type="entry name" value="DIHYDROFOLATE SYNTHETASE-RELATED"/>
    <property type="match status" value="1"/>
</dbReference>
<dbReference type="GO" id="GO:0046872">
    <property type="term" value="F:metal ion binding"/>
    <property type="evidence" value="ECO:0007669"/>
    <property type="project" value="UniProtKB-KW"/>
</dbReference>
<evidence type="ECO:0000256" key="2">
    <source>
        <dbReference type="ARBA" id="ARBA00008276"/>
    </source>
</evidence>
<dbReference type="KEGG" id="mtar:DF168_00165"/>
<dbReference type="Pfam" id="PF08245">
    <property type="entry name" value="Mur_ligase_M"/>
    <property type="match status" value="1"/>
</dbReference>
<dbReference type="EC" id="6.3.2.17" evidence="3"/>
<evidence type="ECO:0000256" key="4">
    <source>
        <dbReference type="ARBA" id="ARBA00022598"/>
    </source>
</evidence>
<keyword evidence="4 10" id="KW-0436">Ligase</keyword>
<dbReference type="InterPro" id="IPR036615">
    <property type="entry name" value="Mur_ligase_C_dom_sf"/>
</dbReference>
<feature type="domain" description="Mur ligase central" evidence="11">
    <location>
        <begin position="47"/>
        <end position="222"/>
    </location>
</feature>
<evidence type="ECO:0000259" key="11">
    <source>
        <dbReference type="Pfam" id="PF08245"/>
    </source>
</evidence>
<dbReference type="GO" id="GO:0005737">
    <property type="term" value="C:cytoplasm"/>
    <property type="evidence" value="ECO:0007669"/>
    <property type="project" value="TreeGrafter"/>
</dbReference>
<evidence type="ECO:0000313" key="12">
    <source>
        <dbReference type="EMBL" id="AWT58993.1"/>
    </source>
</evidence>
<dbReference type="PIRSF" id="PIRSF001563">
    <property type="entry name" value="Folylpolyglu_synth"/>
    <property type="match status" value="1"/>
</dbReference>
<evidence type="ECO:0000256" key="5">
    <source>
        <dbReference type="ARBA" id="ARBA00022723"/>
    </source>
</evidence>
<keyword evidence="8" id="KW-0460">Magnesium</keyword>
<evidence type="ECO:0000313" key="13">
    <source>
        <dbReference type="Proteomes" id="UP000247465"/>
    </source>
</evidence>
<gene>
    <name evidence="12" type="primary">fpgS</name>
    <name evidence="12" type="ORF">DF168_00165</name>
</gene>
<dbReference type="SUPFAM" id="SSF53244">
    <property type="entry name" value="MurD-like peptide ligases, peptide-binding domain"/>
    <property type="match status" value="1"/>
</dbReference>
<organism evidence="12 13">
    <name type="scientific">Candidatus Moanibacter tarae</name>
    <dbReference type="NCBI Taxonomy" id="2200854"/>
    <lineage>
        <taxon>Bacteria</taxon>
        <taxon>Pseudomonadati</taxon>
        <taxon>Verrucomicrobiota</taxon>
        <taxon>Opitutia</taxon>
        <taxon>Puniceicoccales</taxon>
        <taxon>Puniceicoccales incertae sedis</taxon>
        <taxon>Candidatus Moanibacter</taxon>
    </lineage>
</organism>
<protein>
    <recommendedName>
        <fullName evidence="3">tetrahydrofolate synthase</fullName>
        <ecNumber evidence="3">6.3.2.17</ecNumber>
    </recommendedName>
</protein>
<evidence type="ECO:0000256" key="6">
    <source>
        <dbReference type="ARBA" id="ARBA00022741"/>
    </source>
</evidence>
<dbReference type="PROSITE" id="PS01012">
    <property type="entry name" value="FOLYLPOLYGLU_SYNT_2"/>
    <property type="match status" value="1"/>
</dbReference>
<accession>A0A2Z4AAX5</accession>
<comment type="catalytic activity">
    <reaction evidence="9">
        <text>(6S)-5,6,7,8-tetrahydrofolyl-(gamma-L-Glu)(n) + L-glutamate + ATP = (6S)-5,6,7,8-tetrahydrofolyl-(gamma-L-Glu)(n+1) + ADP + phosphate + H(+)</text>
        <dbReference type="Rhea" id="RHEA:10580"/>
        <dbReference type="Rhea" id="RHEA-COMP:14738"/>
        <dbReference type="Rhea" id="RHEA-COMP:14740"/>
        <dbReference type="ChEBI" id="CHEBI:15378"/>
        <dbReference type="ChEBI" id="CHEBI:29985"/>
        <dbReference type="ChEBI" id="CHEBI:30616"/>
        <dbReference type="ChEBI" id="CHEBI:43474"/>
        <dbReference type="ChEBI" id="CHEBI:141005"/>
        <dbReference type="ChEBI" id="CHEBI:456216"/>
        <dbReference type="EC" id="6.3.2.17"/>
    </reaction>
</comment>
<dbReference type="FunFam" id="3.40.1190.10:FF:000011">
    <property type="entry name" value="Folylpolyglutamate synthase/dihydrofolate synthase"/>
    <property type="match status" value="1"/>
</dbReference>
<dbReference type="InterPro" id="IPR001645">
    <property type="entry name" value="Folylpolyglutamate_synth"/>
</dbReference>